<feature type="compositionally biased region" description="Polar residues" evidence="1">
    <location>
        <begin position="58"/>
        <end position="90"/>
    </location>
</feature>
<evidence type="ECO:0000313" key="3">
    <source>
        <dbReference type="Proteomes" id="UP001359485"/>
    </source>
</evidence>
<proteinExistence type="predicted"/>
<dbReference type="EMBL" id="JAWJWF010000047">
    <property type="protein sequence ID" value="KAK6622324.1"/>
    <property type="molecule type" value="Genomic_DNA"/>
</dbReference>
<comment type="caution">
    <text evidence="2">The sequence shown here is derived from an EMBL/GenBank/DDBJ whole genome shotgun (WGS) entry which is preliminary data.</text>
</comment>
<name>A0ABR1AMD3_POLSC</name>
<reference evidence="2 3" key="1">
    <citation type="submission" date="2023-09" db="EMBL/GenBank/DDBJ databases">
        <title>Genomes of two closely related lineages of the louse Polyplax serrata with different host specificities.</title>
        <authorList>
            <person name="Martinu J."/>
            <person name="Tarabai H."/>
            <person name="Stefka J."/>
            <person name="Hypsa V."/>
        </authorList>
    </citation>
    <scope>NUCLEOTIDE SEQUENCE [LARGE SCALE GENOMIC DNA]</scope>
    <source>
        <strain evidence="2">98ZLc_SE</strain>
    </source>
</reference>
<organism evidence="2 3">
    <name type="scientific">Polyplax serrata</name>
    <name type="common">Common mouse louse</name>
    <dbReference type="NCBI Taxonomy" id="468196"/>
    <lineage>
        <taxon>Eukaryota</taxon>
        <taxon>Metazoa</taxon>
        <taxon>Ecdysozoa</taxon>
        <taxon>Arthropoda</taxon>
        <taxon>Hexapoda</taxon>
        <taxon>Insecta</taxon>
        <taxon>Pterygota</taxon>
        <taxon>Neoptera</taxon>
        <taxon>Paraneoptera</taxon>
        <taxon>Psocodea</taxon>
        <taxon>Troctomorpha</taxon>
        <taxon>Phthiraptera</taxon>
        <taxon>Anoplura</taxon>
        <taxon>Polyplacidae</taxon>
        <taxon>Polyplax</taxon>
    </lineage>
</organism>
<evidence type="ECO:0000313" key="2">
    <source>
        <dbReference type="EMBL" id="KAK6622324.1"/>
    </source>
</evidence>
<dbReference type="Proteomes" id="UP001359485">
    <property type="component" value="Unassembled WGS sequence"/>
</dbReference>
<feature type="compositionally biased region" description="Polar residues" evidence="1">
    <location>
        <begin position="34"/>
        <end position="52"/>
    </location>
</feature>
<sequence length="90" mass="9422">MVLLKPVQTHAMDKLLEDPEGEISSGQSDSSCSPPLTESAHPNTDMNITAMSVGSVKNDPNSSPGQELYSSPGPTSLSDTWTASVECNGE</sequence>
<accession>A0ABR1AMD3</accession>
<evidence type="ECO:0000256" key="1">
    <source>
        <dbReference type="SAM" id="MobiDB-lite"/>
    </source>
</evidence>
<feature type="region of interest" description="Disordered" evidence="1">
    <location>
        <begin position="1"/>
        <end position="90"/>
    </location>
</feature>
<gene>
    <name evidence="2" type="ORF">RUM44_002135</name>
</gene>
<keyword evidence="3" id="KW-1185">Reference proteome</keyword>
<protein>
    <submittedName>
        <fullName evidence="2">Uncharacterized protein</fullName>
    </submittedName>
</protein>
<feature type="compositionally biased region" description="Low complexity" evidence="1">
    <location>
        <begin position="24"/>
        <end position="33"/>
    </location>
</feature>